<dbReference type="SUPFAM" id="SSF88659">
    <property type="entry name" value="Sigma3 and sigma4 domains of RNA polymerase sigma factors"/>
    <property type="match status" value="1"/>
</dbReference>
<comment type="similarity">
    <text evidence="1">Belongs to the sigma-70 factor family. ECF subfamily.</text>
</comment>
<evidence type="ECO:0000313" key="7">
    <source>
        <dbReference type="EMBL" id="WKN39606.1"/>
    </source>
</evidence>
<evidence type="ECO:0000256" key="3">
    <source>
        <dbReference type="ARBA" id="ARBA00023082"/>
    </source>
</evidence>
<dbReference type="GO" id="GO:0016987">
    <property type="term" value="F:sigma factor activity"/>
    <property type="evidence" value="ECO:0007669"/>
    <property type="project" value="UniProtKB-KW"/>
</dbReference>
<organism evidence="7">
    <name type="scientific">Roseihalotalea indica</name>
    <dbReference type="NCBI Taxonomy" id="2867963"/>
    <lineage>
        <taxon>Bacteria</taxon>
        <taxon>Pseudomonadati</taxon>
        <taxon>Bacteroidota</taxon>
        <taxon>Cytophagia</taxon>
        <taxon>Cytophagales</taxon>
        <taxon>Catalimonadaceae</taxon>
        <taxon>Roseihalotalea</taxon>
    </lineage>
</organism>
<proteinExistence type="inferred from homology"/>
<protein>
    <submittedName>
        <fullName evidence="7">Sigma-70 family RNA polymerase sigma factor</fullName>
    </submittedName>
</protein>
<evidence type="ECO:0000256" key="2">
    <source>
        <dbReference type="ARBA" id="ARBA00023015"/>
    </source>
</evidence>
<keyword evidence="3" id="KW-0731">Sigma factor</keyword>
<sequence length="205" mass="24568">MNSRKEEVQYGDQDVVDAILKNRNLDPVIRYLYRNNFDSIANYIRSNSGNDEDAEDFFQEAIVVFINIVRKGNFRGESSIKTFLYSIARNLWRNELKRQNRALTRETNYYEQSEKEERDIQMSIGENELKNQLIQLLEKLGDNCKKILLLFYYENLPMKEIFQHMGYETEQVARNMKYRCMNKLKEMLDEHREMKQSFKSLLTNG</sequence>
<accession>A0AA49GT20</accession>
<keyword evidence="4" id="KW-0238">DNA-binding</keyword>
<evidence type="ECO:0000256" key="4">
    <source>
        <dbReference type="ARBA" id="ARBA00023125"/>
    </source>
</evidence>
<dbReference type="PANTHER" id="PTHR43133:SF8">
    <property type="entry name" value="RNA POLYMERASE SIGMA FACTOR HI_1459-RELATED"/>
    <property type="match status" value="1"/>
</dbReference>
<dbReference type="EMBL" id="CP120682">
    <property type="protein sequence ID" value="WKN39606.1"/>
    <property type="molecule type" value="Genomic_DNA"/>
</dbReference>
<dbReference type="InterPro" id="IPR014284">
    <property type="entry name" value="RNA_pol_sigma-70_dom"/>
</dbReference>
<dbReference type="Gene3D" id="1.10.10.10">
    <property type="entry name" value="Winged helix-like DNA-binding domain superfamily/Winged helix DNA-binding domain"/>
    <property type="match status" value="1"/>
</dbReference>
<dbReference type="NCBIfam" id="TIGR02937">
    <property type="entry name" value="sigma70-ECF"/>
    <property type="match status" value="1"/>
</dbReference>
<dbReference type="PANTHER" id="PTHR43133">
    <property type="entry name" value="RNA POLYMERASE ECF-TYPE SIGMA FACTO"/>
    <property type="match status" value="1"/>
</dbReference>
<evidence type="ECO:0000256" key="5">
    <source>
        <dbReference type="ARBA" id="ARBA00023163"/>
    </source>
</evidence>
<reference evidence="7" key="2">
    <citation type="journal article" date="2024" name="Antonie Van Leeuwenhoek">
        <title>Roseihalotalea indica gen. nov., sp. nov., a halophilic Bacteroidetes from mesopelagic Southwest Indian Ocean with higher carbohydrate metabolic potential.</title>
        <authorList>
            <person name="Chen B."/>
            <person name="Zhang M."/>
            <person name="Lin D."/>
            <person name="Ye J."/>
            <person name="Tang K."/>
        </authorList>
    </citation>
    <scope>NUCLEOTIDE SEQUENCE</scope>
    <source>
        <strain evidence="7">TK19036</strain>
    </source>
</reference>
<dbReference type="InterPro" id="IPR013324">
    <property type="entry name" value="RNA_pol_sigma_r3/r4-like"/>
</dbReference>
<gene>
    <name evidence="7" type="ORF">K4G66_12975</name>
</gene>
<evidence type="ECO:0000259" key="6">
    <source>
        <dbReference type="Pfam" id="PF04542"/>
    </source>
</evidence>
<dbReference type="GO" id="GO:0003677">
    <property type="term" value="F:DNA binding"/>
    <property type="evidence" value="ECO:0007669"/>
    <property type="project" value="UniProtKB-KW"/>
</dbReference>
<dbReference type="Gene3D" id="1.10.1740.10">
    <property type="match status" value="1"/>
</dbReference>
<dbReference type="Pfam" id="PF04542">
    <property type="entry name" value="Sigma70_r2"/>
    <property type="match status" value="1"/>
</dbReference>
<keyword evidence="2" id="KW-0805">Transcription regulation</keyword>
<dbReference type="InterPro" id="IPR007627">
    <property type="entry name" value="RNA_pol_sigma70_r2"/>
</dbReference>
<dbReference type="GO" id="GO:0006352">
    <property type="term" value="P:DNA-templated transcription initiation"/>
    <property type="evidence" value="ECO:0007669"/>
    <property type="project" value="InterPro"/>
</dbReference>
<keyword evidence="5" id="KW-0804">Transcription</keyword>
<dbReference type="SUPFAM" id="SSF88946">
    <property type="entry name" value="Sigma2 domain of RNA polymerase sigma factors"/>
    <property type="match status" value="1"/>
</dbReference>
<dbReference type="InterPro" id="IPR036388">
    <property type="entry name" value="WH-like_DNA-bd_sf"/>
</dbReference>
<dbReference type="InterPro" id="IPR039425">
    <property type="entry name" value="RNA_pol_sigma-70-like"/>
</dbReference>
<name>A0AA49GT20_9BACT</name>
<reference evidence="7" key="1">
    <citation type="journal article" date="2023" name="Comput. Struct. Biotechnol. J.">
        <title>Discovery of a novel marine Bacteroidetes with a rich repertoire of carbohydrate-active enzymes.</title>
        <authorList>
            <person name="Chen B."/>
            <person name="Liu G."/>
            <person name="Chen Q."/>
            <person name="Wang H."/>
            <person name="Liu L."/>
            <person name="Tang K."/>
        </authorList>
    </citation>
    <scope>NUCLEOTIDE SEQUENCE</scope>
    <source>
        <strain evidence="7">TK19036</strain>
    </source>
</reference>
<dbReference type="InterPro" id="IPR013325">
    <property type="entry name" value="RNA_pol_sigma_r2"/>
</dbReference>
<evidence type="ECO:0000256" key="1">
    <source>
        <dbReference type="ARBA" id="ARBA00010641"/>
    </source>
</evidence>
<feature type="domain" description="RNA polymerase sigma-70 region 2" evidence="6">
    <location>
        <begin position="32"/>
        <end position="101"/>
    </location>
</feature>
<dbReference type="AlphaFoldDB" id="A0AA49GT20"/>